<comment type="similarity">
    <text evidence="7">Belongs to the major facilitator superfamily. DHA1 family. Polyamines/proton antiporter (TC 2.A.1.2.16) subfamily.</text>
</comment>
<feature type="transmembrane region" description="Helical" evidence="8">
    <location>
        <begin position="133"/>
        <end position="152"/>
    </location>
</feature>
<name>A0A9W9R311_PENBR</name>
<comment type="caution">
    <text evidence="10">The sequence shown here is derived from an EMBL/GenBank/DDBJ whole genome shotgun (WGS) entry which is preliminary data.</text>
</comment>
<dbReference type="InterPro" id="IPR036259">
    <property type="entry name" value="MFS_trans_sf"/>
</dbReference>
<feature type="transmembrane region" description="Helical" evidence="8">
    <location>
        <begin position="373"/>
        <end position="392"/>
    </location>
</feature>
<dbReference type="PANTHER" id="PTHR23502:SF186">
    <property type="entry name" value="MAJOR FACILITATOR SUPERFAMILY (MFS) PROFILE DOMAIN-CONTAINING PROTEIN"/>
    <property type="match status" value="1"/>
</dbReference>
<evidence type="ECO:0000256" key="3">
    <source>
        <dbReference type="ARBA" id="ARBA00022475"/>
    </source>
</evidence>
<dbReference type="FunFam" id="1.20.1250.20:FF:000011">
    <property type="entry name" value="MFS multidrug transporter, putative"/>
    <property type="match status" value="1"/>
</dbReference>
<dbReference type="GO" id="GO:0005886">
    <property type="term" value="C:plasma membrane"/>
    <property type="evidence" value="ECO:0007669"/>
    <property type="project" value="UniProtKB-SubCell"/>
</dbReference>
<dbReference type="Proteomes" id="UP001147695">
    <property type="component" value="Unassembled WGS sequence"/>
</dbReference>
<evidence type="ECO:0000313" key="10">
    <source>
        <dbReference type="EMBL" id="KAJ5352700.1"/>
    </source>
</evidence>
<feature type="transmembrane region" description="Helical" evidence="8">
    <location>
        <begin position="67"/>
        <end position="90"/>
    </location>
</feature>
<accession>A0A9W9R311</accession>
<dbReference type="Pfam" id="PF07690">
    <property type="entry name" value="MFS_1"/>
    <property type="match status" value="1"/>
</dbReference>
<dbReference type="Gene3D" id="1.20.1250.20">
    <property type="entry name" value="MFS general substrate transporter like domains"/>
    <property type="match status" value="1"/>
</dbReference>
<evidence type="ECO:0000256" key="1">
    <source>
        <dbReference type="ARBA" id="ARBA00004651"/>
    </source>
</evidence>
<dbReference type="AlphaFoldDB" id="A0A9W9R311"/>
<feature type="transmembrane region" description="Helical" evidence="8">
    <location>
        <begin position="158"/>
        <end position="180"/>
    </location>
</feature>
<comment type="subcellular location">
    <subcellularLocation>
        <location evidence="1">Cell membrane</location>
        <topology evidence="1">Multi-pass membrane protein</topology>
    </subcellularLocation>
</comment>
<feature type="transmembrane region" description="Helical" evidence="8">
    <location>
        <begin position="398"/>
        <end position="419"/>
    </location>
</feature>
<keyword evidence="3" id="KW-1003">Cell membrane</keyword>
<dbReference type="SUPFAM" id="SSF103473">
    <property type="entry name" value="MFS general substrate transporter"/>
    <property type="match status" value="1"/>
</dbReference>
<evidence type="ECO:0000256" key="4">
    <source>
        <dbReference type="ARBA" id="ARBA00022692"/>
    </source>
</evidence>
<dbReference type="PANTHER" id="PTHR23502">
    <property type="entry name" value="MAJOR FACILITATOR SUPERFAMILY"/>
    <property type="match status" value="1"/>
</dbReference>
<feature type="transmembrane region" description="Helical" evidence="8">
    <location>
        <begin position="330"/>
        <end position="352"/>
    </location>
</feature>
<feature type="transmembrane region" description="Helical" evidence="8">
    <location>
        <begin position="294"/>
        <end position="318"/>
    </location>
</feature>
<evidence type="ECO:0000259" key="9">
    <source>
        <dbReference type="PROSITE" id="PS50850"/>
    </source>
</evidence>
<feature type="transmembrane region" description="Helical" evidence="8">
    <location>
        <begin position="220"/>
        <end position="241"/>
    </location>
</feature>
<reference evidence="10" key="2">
    <citation type="journal article" date="2023" name="IMA Fungus">
        <title>Comparative genomic study of the Penicillium genus elucidates a diverse pangenome and 15 lateral gene transfer events.</title>
        <authorList>
            <person name="Petersen C."/>
            <person name="Sorensen T."/>
            <person name="Nielsen M.R."/>
            <person name="Sondergaard T.E."/>
            <person name="Sorensen J.L."/>
            <person name="Fitzpatrick D.A."/>
            <person name="Frisvad J.C."/>
            <person name="Nielsen K.L."/>
        </authorList>
    </citation>
    <scope>NUCLEOTIDE SEQUENCE</scope>
    <source>
        <strain evidence="10">IBT 35673</strain>
    </source>
</reference>
<evidence type="ECO:0000256" key="8">
    <source>
        <dbReference type="SAM" id="Phobius"/>
    </source>
</evidence>
<dbReference type="InterPro" id="IPR020846">
    <property type="entry name" value="MFS_dom"/>
</dbReference>
<dbReference type="CDD" id="cd17323">
    <property type="entry name" value="MFS_Tpo1_MDR_like"/>
    <property type="match status" value="1"/>
</dbReference>
<evidence type="ECO:0000256" key="2">
    <source>
        <dbReference type="ARBA" id="ARBA00022448"/>
    </source>
</evidence>
<sequence length="529" mass="57443">MAENADKPAYSNTSFLRTILGRGDLPLQVVNHEYSGSGTSEDPYLINWLPDDPENPMNFREVKKWSLNLLVAICAFTIALASSAYSGGLVEIITAFHVSKEVSILGVSLYVIGFAIGPLAWAPLSERYGRRYVFIISGALLTATLAGTAGAHNMETLLILRFLAGSLGSAPLVIAGGVIADLFDPLTRGLALGVYVIAPFLGPSIGPIVGGFIAEAGGWRWVQGFLGLLSAAQWILTLILLPETYPPVLLRRRAVHLSSVTGKVYRSTLDLNKVSLKLSAVLLRPWALLFREPIVLLITIYMSIIYGTLYMLFAAYPIVFQETRGWGEGLGGLSFLGIMVGILLSAPSMYLGHTRYRNLATKAQTRLAPEARLPDSFLACIALPIGLFWFAWTNSPNVHWVVPILAGIPFGYGCIMLFLPCLNYLVDSYTIYAASVLAANSAIRSIFGAVFPLFTDKMYENLGLHWAASVPAFLALACVPIPYLFYVYGAQIRKKSHYAAEADAFMRRLLGIPSESPSGTTTDESKLGA</sequence>
<feature type="transmembrane region" description="Helical" evidence="8">
    <location>
        <begin position="466"/>
        <end position="488"/>
    </location>
</feature>
<evidence type="ECO:0000256" key="7">
    <source>
        <dbReference type="ARBA" id="ARBA00038459"/>
    </source>
</evidence>
<feature type="transmembrane region" description="Helical" evidence="8">
    <location>
        <begin position="102"/>
        <end position="121"/>
    </location>
</feature>
<keyword evidence="4 8" id="KW-0812">Transmembrane</keyword>
<feature type="domain" description="Major facilitator superfamily (MFS) profile" evidence="9">
    <location>
        <begin position="67"/>
        <end position="495"/>
    </location>
</feature>
<dbReference type="InterPro" id="IPR011701">
    <property type="entry name" value="MFS"/>
</dbReference>
<feature type="transmembrane region" description="Helical" evidence="8">
    <location>
        <begin position="431"/>
        <end position="454"/>
    </location>
</feature>
<dbReference type="EMBL" id="JAPZBQ010000001">
    <property type="protein sequence ID" value="KAJ5352700.1"/>
    <property type="molecule type" value="Genomic_DNA"/>
</dbReference>
<organism evidence="10 11">
    <name type="scientific">Penicillium brevicompactum</name>
    <dbReference type="NCBI Taxonomy" id="5074"/>
    <lineage>
        <taxon>Eukaryota</taxon>
        <taxon>Fungi</taxon>
        <taxon>Dikarya</taxon>
        <taxon>Ascomycota</taxon>
        <taxon>Pezizomycotina</taxon>
        <taxon>Eurotiomycetes</taxon>
        <taxon>Eurotiomycetidae</taxon>
        <taxon>Eurotiales</taxon>
        <taxon>Aspergillaceae</taxon>
        <taxon>Penicillium</taxon>
    </lineage>
</organism>
<evidence type="ECO:0000256" key="5">
    <source>
        <dbReference type="ARBA" id="ARBA00022989"/>
    </source>
</evidence>
<keyword evidence="5 8" id="KW-1133">Transmembrane helix</keyword>
<dbReference type="PROSITE" id="PS50850">
    <property type="entry name" value="MFS"/>
    <property type="match status" value="1"/>
</dbReference>
<evidence type="ECO:0000256" key="6">
    <source>
        <dbReference type="ARBA" id="ARBA00023136"/>
    </source>
</evidence>
<dbReference type="GO" id="GO:0022857">
    <property type="term" value="F:transmembrane transporter activity"/>
    <property type="evidence" value="ECO:0007669"/>
    <property type="project" value="InterPro"/>
</dbReference>
<keyword evidence="2" id="KW-0813">Transport</keyword>
<feature type="transmembrane region" description="Helical" evidence="8">
    <location>
        <begin position="192"/>
        <end position="214"/>
    </location>
</feature>
<protein>
    <recommendedName>
        <fullName evidence="9">Major facilitator superfamily (MFS) profile domain-containing protein</fullName>
    </recommendedName>
</protein>
<keyword evidence="6 8" id="KW-0472">Membrane</keyword>
<proteinExistence type="inferred from homology"/>
<evidence type="ECO:0000313" key="11">
    <source>
        <dbReference type="Proteomes" id="UP001147695"/>
    </source>
</evidence>
<gene>
    <name evidence="10" type="ORF">N7452_001674</name>
</gene>
<reference evidence="10" key="1">
    <citation type="submission" date="2022-12" db="EMBL/GenBank/DDBJ databases">
        <authorList>
            <person name="Petersen C."/>
        </authorList>
    </citation>
    <scope>NUCLEOTIDE SEQUENCE</scope>
    <source>
        <strain evidence="10">IBT 35673</strain>
    </source>
</reference>